<dbReference type="Proteomes" id="UP000504627">
    <property type="component" value="Unplaced"/>
</dbReference>
<evidence type="ECO:0000256" key="1">
    <source>
        <dbReference type="SAM" id="MobiDB-lite"/>
    </source>
</evidence>
<accession>A0A7R5L259</accession>
<name>A0A7R5L259_9PASS</name>
<feature type="compositionally biased region" description="Pro residues" evidence="1">
    <location>
        <begin position="63"/>
        <end position="74"/>
    </location>
</feature>
<dbReference type="AlphaFoldDB" id="A0A7R5L259"/>
<gene>
    <name evidence="3 4" type="primary">LOC113985814</name>
</gene>
<feature type="region of interest" description="Disordered" evidence="1">
    <location>
        <begin position="203"/>
        <end position="249"/>
    </location>
</feature>
<feature type="compositionally biased region" description="Basic and acidic residues" evidence="1">
    <location>
        <begin position="220"/>
        <end position="231"/>
    </location>
</feature>
<protein>
    <submittedName>
        <fullName evidence="3 4">B-cell CLL/lymphoma 9-like protein</fullName>
    </submittedName>
</protein>
<feature type="region of interest" description="Disordered" evidence="1">
    <location>
        <begin position="114"/>
        <end position="152"/>
    </location>
</feature>
<proteinExistence type="predicted"/>
<evidence type="ECO:0000313" key="2">
    <source>
        <dbReference type="Proteomes" id="UP000504627"/>
    </source>
</evidence>
<reference evidence="3 4" key="1">
    <citation type="submission" date="2025-04" db="UniProtKB">
        <authorList>
            <consortium name="RefSeq"/>
        </authorList>
    </citation>
    <scope>IDENTIFICATION</scope>
    <source>
        <tissue evidence="3 4">Muscle</tissue>
    </source>
</reference>
<evidence type="ECO:0000313" key="4">
    <source>
        <dbReference type="RefSeq" id="XP_039243320.1"/>
    </source>
</evidence>
<keyword evidence="2" id="KW-1185">Reference proteome</keyword>
<dbReference type="GeneID" id="113985814"/>
<dbReference type="RefSeq" id="XP_039243320.1">
    <property type="nucleotide sequence ID" value="XM_039387386.1"/>
</dbReference>
<dbReference type="RefSeq" id="XP_039243319.1">
    <property type="nucleotide sequence ID" value="XM_039387385.1"/>
</dbReference>
<organism evidence="2 3">
    <name type="scientific">Pipra filicauda</name>
    <name type="common">Wire-tailed manakin</name>
    <dbReference type="NCBI Taxonomy" id="649802"/>
    <lineage>
        <taxon>Eukaryota</taxon>
        <taxon>Metazoa</taxon>
        <taxon>Chordata</taxon>
        <taxon>Craniata</taxon>
        <taxon>Vertebrata</taxon>
        <taxon>Euteleostomi</taxon>
        <taxon>Archelosauria</taxon>
        <taxon>Archosauria</taxon>
        <taxon>Dinosauria</taxon>
        <taxon>Saurischia</taxon>
        <taxon>Theropoda</taxon>
        <taxon>Coelurosauria</taxon>
        <taxon>Aves</taxon>
        <taxon>Neognathae</taxon>
        <taxon>Neoaves</taxon>
        <taxon>Telluraves</taxon>
        <taxon>Australaves</taxon>
        <taxon>Passeriformes</taxon>
        <taxon>Pipridae</taxon>
        <taxon>Pipra</taxon>
    </lineage>
</organism>
<feature type="region of interest" description="Disordered" evidence="1">
    <location>
        <begin position="53"/>
        <end position="75"/>
    </location>
</feature>
<evidence type="ECO:0000313" key="3">
    <source>
        <dbReference type="RefSeq" id="XP_039243319.1"/>
    </source>
</evidence>
<feature type="region of interest" description="Disordered" evidence="1">
    <location>
        <begin position="169"/>
        <end position="191"/>
    </location>
</feature>
<feature type="compositionally biased region" description="Low complexity" evidence="1">
    <location>
        <begin position="132"/>
        <end position="152"/>
    </location>
</feature>
<sequence>MAAGPGRAGASLGRCVRALLAQGPPGLLSMAAGAGGGREETGGPARFRLLLAPLPARRRRRSPPSPPSLPPVLPPWRAVLRAATPAGDGRTTRSGCGAGANMADTRGLLAAQHPERRRAATAPPAGRHPHTARATGAAGMAARPPRPIPSSSSCASVLLLLRERARREGLRERGVKRLSVSSPEASPGVLGTPFSCFRIPGRFALPSSHRGPPGKPGTARRLEEKQRERESARRRRANNSRQLNKPISNQYYLSRGKKKTHKIVMQIDHETQCT</sequence>